<protein>
    <submittedName>
        <fullName evidence="1">Uncharacterized protein</fullName>
    </submittedName>
</protein>
<accession>Q22SW8</accession>
<keyword evidence="2" id="KW-1185">Reference proteome</keyword>
<dbReference type="GeneID" id="7832951"/>
<sequence>MLKQMLRFLQHQLKLVYKLSQEFLQNYLNSSTCVQNCKVGEIQSNKCQTVRCIKYDFQQYCFKFSLNLCFNSKILLDSTEQHDQLAECKSGQIFNLVSQQCLPCSSICQECFRTSYNSFISCPKNFYKSYLNSSTCVQNCEVGEIQSINARLQDVLNMILNNTASSLVLIYASIAKYFQILLNNMINQLYLNNQVLELNVKVAKYLIQFRNSVYHAQASAKNVLALVITHLQVVLRISIKVIQILLHAFKIAKLEKYKVLMLDCKMYQI</sequence>
<reference evidence="2" key="1">
    <citation type="journal article" date="2006" name="PLoS Biol.">
        <title>Macronuclear genome sequence of the ciliate Tetrahymena thermophila, a model eukaryote.</title>
        <authorList>
            <person name="Eisen J.A."/>
            <person name="Coyne R.S."/>
            <person name="Wu M."/>
            <person name="Wu D."/>
            <person name="Thiagarajan M."/>
            <person name="Wortman J.R."/>
            <person name="Badger J.H."/>
            <person name="Ren Q."/>
            <person name="Amedeo P."/>
            <person name="Jones K.M."/>
            <person name="Tallon L.J."/>
            <person name="Delcher A.L."/>
            <person name="Salzberg S.L."/>
            <person name="Silva J.C."/>
            <person name="Haas B.J."/>
            <person name="Majoros W.H."/>
            <person name="Farzad M."/>
            <person name="Carlton J.M."/>
            <person name="Smith R.K. Jr."/>
            <person name="Garg J."/>
            <person name="Pearlman R.E."/>
            <person name="Karrer K.M."/>
            <person name="Sun L."/>
            <person name="Manning G."/>
            <person name="Elde N.C."/>
            <person name="Turkewitz A.P."/>
            <person name="Asai D.J."/>
            <person name="Wilkes D.E."/>
            <person name="Wang Y."/>
            <person name="Cai H."/>
            <person name="Collins K."/>
            <person name="Stewart B.A."/>
            <person name="Lee S.R."/>
            <person name="Wilamowska K."/>
            <person name="Weinberg Z."/>
            <person name="Ruzzo W.L."/>
            <person name="Wloga D."/>
            <person name="Gaertig J."/>
            <person name="Frankel J."/>
            <person name="Tsao C.-C."/>
            <person name="Gorovsky M.A."/>
            <person name="Keeling P.J."/>
            <person name="Waller R.F."/>
            <person name="Patron N.J."/>
            <person name="Cherry J.M."/>
            <person name="Stover N.A."/>
            <person name="Krieger C.J."/>
            <person name="del Toro C."/>
            <person name="Ryder H.F."/>
            <person name="Williamson S.C."/>
            <person name="Barbeau R.A."/>
            <person name="Hamilton E.P."/>
            <person name="Orias E."/>
        </authorList>
    </citation>
    <scope>NUCLEOTIDE SEQUENCE [LARGE SCALE GENOMIC DNA]</scope>
    <source>
        <strain evidence="2">SB210</strain>
    </source>
</reference>
<organism evidence="1 2">
    <name type="scientific">Tetrahymena thermophila (strain SB210)</name>
    <dbReference type="NCBI Taxonomy" id="312017"/>
    <lineage>
        <taxon>Eukaryota</taxon>
        <taxon>Sar</taxon>
        <taxon>Alveolata</taxon>
        <taxon>Ciliophora</taxon>
        <taxon>Intramacronucleata</taxon>
        <taxon>Oligohymenophorea</taxon>
        <taxon>Hymenostomatida</taxon>
        <taxon>Tetrahymenina</taxon>
        <taxon>Tetrahymenidae</taxon>
        <taxon>Tetrahymena</taxon>
    </lineage>
</organism>
<proteinExistence type="predicted"/>
<dbReference type="InterPro" id="IPR009030">
    <property type="entry name" value="Growth_fac_rcpt_cys_sf"/>
</dbReference>
<gene>
    <name evidence="1" type="ORF">TTHERM_00812630</name>
</gene>
<dbReference type="Proteomes" id="UP000009168">
    <property type="component" value="Unassembled WGS sequence"/>
</dbReference>
<evidence type="ECO:0000313" key="1">
    <source>
        <dbReference type="EMBL" id="EAR88346.2"/>
    </source>
</evidence>
<dbReference type="SUPFAM" id="SSF57184">
    <property type="entry name" value="Growth factor receptor domain"/>
    <property type="match status" value="1"/>
</dbReference>
<dbReference type="EMBL" id="GG662841">
    <property type="protein sequence ID" value="EAR88346.2"/>
    <property type="molecule type" value="Genomic_DNA"/>
</dbReference>
<dbReference type="RefSeq" id="XP_001008591.2">
    <property type="nucleotide sequence ID" value="XM_001008591.2"/>
</dbReference>
<dbReference type="KEGG" id="tet:TTHERM_00812630"/>
<dbReference type="InParanoid" id="Q22SW8"/>
<dbReference type="AlphaFoldDB" id="Q22SW8"/>
<name>Q22SW8_TETTS</name>
<dbReference type="HOGENOM" id="CLU_458228_0_0_1"/>
<evidence type="ECO:0000313" key="2">
    <source>
        <dbReference type="Proteomes" id="UP000009168"/>
    </source>
</evidence>